<dbReference type="Pfam" id="PF12974">
    <property type="entry name" value="Phosphonate-bd"/>
    <property type="match status" value="1"/>
</dbReference>
<dbReference type="EMBL" id="JBGUAW010000010">
    <property type="protein sequence ID" value="MFA9462013.1"/>
    <property type="molecule type" value="Genomic_DNA"/>
</dbReference>
<evidence type="ECO:0000313" key="1">
    <source>
        <dbReference type="EMBL" id="MFA9462013.1"/>
    </source>
</evidence>
<name>A0ABV4TXF7_9GAMM</name>
<reference evidence="1 2" key="1">
    <citation type="submission" date="2024-08" db="EMBL/GenBank/DDBJ databases">
        <title>Whole-genome sequencing of halo(alkali)philic microorganisms from hypersaline lakes.</title>
        <authorList>
            <person name="Sorokin D.Y."/>
            <person name="Merkel A.Y."/>
            <person name="Messina E."/>
            <person name="Yakimov M."/>
        </authorList>
    </citation>
    <scope>NUCLEOTIDE SEQUENCE [LARGE SCALE GENOMIC DNA]</scope>
    <source>
        <strain evidence="1 2">Cl-TMA</strain>
    </source>
</reference>
<evidence type="ECO:0000313" key="2">
    <source>
        <dbReference type="Proteomes" id="UP001575181"/>
    </source>
</evidence>
<dbReference type="RefSeq" id="WP_373656801.1">
    <property type="nucleotide sequence ID" value="NZ_JBGUAW010000010.1"/>
</dbReference>
<sequence>MRPGNGARLCRMLGAFLVLLLIQARPGWAMETPRGPLVFGVLPYAAPGALFKRFAPLRNHLNDRLTTRVELETARNFATFIERTDEGQYGMVLTAPHLALAAEARGPYEIGARTTGAMRAVVVIPSVAGAKRVETLPCATIATPPETAIATLMGRDLLLRRLPPEGELPTFRVQPTHASVVHAVLDGDACAGVLSGRIWRQYRHRGAPLRPLAWSKRVPGPAVLLHRALPERVRERILRILVALEREPEERAPLRRTTFQGFHRASRADFVGLRPYLYGITLPARSGP</sequence>
<keyword evidence="2" id="KW-1185">Reference proteome</keyword>
<dbReference type="SUPFAM" id="SSF53850">
    <property type="entry name" value="Periplasmic binding protein-like II"/>
    <property type="match status" value="1"/>
</dbReference>
<proteinExistence type="predicted"/>
<organism evidence="1 2">
    <name type="scientific">Thiohalorhabdus methylotrophus</name>
    <dbReference type="NCBI Taxonomy" id="3242694"/>
    <lineage>
        <taxon>Bacteria</taxon>
        <taxon>Pseudomonadati</taxon>
        <taxon>Pseudomonadota</taxon>
        <taxon>Gammaproteobacteria</taxon>
        <taxon>Thiohalorhabdales</taxon>
        <taxon>Thiohalorhabdaceae</taxon>
        <taxon>Thiohalorhabdus</taxon>
    </lineage>
</organism>
<dbReference type="Gene3D" id="3.40.190.10">
    <property type="entry name" value="Periplasmic binding protein-like II"/>
    <property type="match status" value="2"/>
</dbReference>
<gene>
    <name evidence="1" type="ORF">ACERLL_14405</name>
</gene>
<comment type="caution">
    <text evidence="1">The sequence shown here is derived from an EMBL/GenBank/DDBJ whole genome shotgun (WGS) entry which is preliminary data.</text>
</comment>
<accession>A0ABV4TXF7</accession>
<protein>
    <submittedName>
        <fullName evidence="1">Phosphate/phosphite/phosphonate ABC transporter substrate-binding protein</fullName>
    </submittedName>
</protein>
<dbReference type="Proteomes" id="UP001575181">
    <property type="component" value="Unassembled WGS sequence"/>
</dbReference>